<comment type="subcellular location">
    <subcellularLocation>
        <location evidence="1">Membrane</location>
        <topology evidence="1">Multi-pass membrane protein</topology>
    </subcellularLocation>
</comment>
<evidence type="ECO:0000256" key="6">
    <source>
        <dbReference type="SAM" id="Phobius"/>
    </source>
</evidence>
<dbReference type="InterPro" id="IPR026841">
    <property type="entry name" value="Aur1/Ipt1"/>
</dbReference>
<dbReference type="PANTHER" id="PTHR31310">
    <property type="match status" value="1"/>
</dbReference>
<gene>
    <name evidence="8" type="ORF">HGRIS_010968</name>
</gene>
<evidence type="ECO:0000256" key="2">
    <source>
        <dbReference type="ARBA" id="ARBA00022692"/>
    </source>
</evidence>
<feature type="transmembrane region" description="Helical" evidence="6">
    <location>
        <begin position="301"/>
        <end position="320"/>
    </location>
</feature>
<evidence type="ECO:0000259" key="7">
    <source>
        <dbReference type="SMART" id="SM00014"/>
    </source>
</evidence>
<dbReference type="SMART" id="SM00014">
    <property type="entry name" value="acidPPc"/>
    <property type="match status" value="1"/>
</dbReference>
<keyword evidence="2 6" id="KW-0812">Transmembrane</keyword>
<dbReference type="InterPro" id="IPR036938">
    <property type="entry name" value="PAP2/HPO_sf"/>
</dbReference>
<keyword evidence="9" id="KW-1185">Reference proteome</keyword>
<dbReference type="EMBL" id="JASNQZ010000014">
    <property type="protein sequence ID" value="KAL0948386.1"/>
    <property type="molecule type" value="Genomic_DNA"/>
</dbReference>
<sequence>MVGNSGRPRGAVAYDIRTLLQALAAGITRLDKSLSPSDTLQRLRQHEYTLSDSIYIFHFLLASFWLAMMPGYPIKLAIPLIFGTLLLIPLTSQFFLPAIPVLAWVLTFYASRFIPVEWRPDISVSLLPTLESVLYGANISDVLTRFTHPVLDIVAWIPYGVAHFTIPFVVAAFLWLFRTKEALQLWARTFGYMNLIGVIIQILIPCAAPWYELIHGLTPANYSMKGSPGGLARIDSLFHSHGYTVAFSNAPVVFGAFPSLHAGHATLEALFVSHFFPQMTRFMWCYAGVLYWATMYLTHHYLIDVVGGACLATASFYFFLPDELKGAGASAPPGSLSGRAPRNKYEQYDLETPRYPRGGARGMMADAADFELSDPSDQESDGEEMDITYRSPRPEAPTPVSAVPLVRQQDSRGAAKGHRHTASIASLIRGDERAPDEGWSPRAAAFVVPPQMTKNDSPPK</sequence>
<feature type="transmembrane region" description="Helical" evidence="6">
    <location>
        <begin position="153"/>
        <end position="177"/>
    </location>
</feature>
<dbReference type="Pfam" id="PF14378">
    <property type="entry name" value="PAP2_3"/>
    <property type="match status" value="1"/>
</dbReference>
<dbReference type="SUPFAM" id="SSF48317">
    <property type="entry name" value="Acid phosphatase/Vanadium-dependent haloperoxidase"/>
    <property type="match status" value="1"/>
</dbReference>
<protein>
    <recommendedName>
        <fullName evidence="7">Phosphatidic acid phosphatase type 2/haloperoxidase domain-containing protein</fullName>
    </recommendedName>
</protein>
<dbReference type="Gene3D" id="1.20.144.10">
    <property type="entry name" value="Phosphatidic acid phosphatase type 2/haloperoxidase"/>
    <property type="match status" value="1"/>
</dbReference>
<organism evidence="8 9">
    <name type="scientific">Hohenbuehelia grisea</name>
    <dbReference type="NCBI Taxonomy" id="104357"/>
    <lineage>
        <taxon>Eukaryota</taxon>
        <taxon>Fungi</taxon>
        <taxon>Dikarya</taxon>
        <taxon>Basidiomycota</taxon>
        <taxon>Agaricomycotina</taxon>
        <taxon>Agaricomycetes</taxon>
        <taxon>Agaricomycetidae</taxon>
        <taxon>Agaricales</taxon>
        <taxon>Pleurotineae</taxon>
        <taxon>Pleurotaceae</taxon>
        <taxon>Hohenbuehelia</taxon>
    </lineage>
</organism>
<evidence type="ECO:0000256" key="5">
    <source>
        <dbReference type="SAM" id="MobiDB-lite"/>
    </source>
</evidence>
<evidence type="ECO:0000313" key="8">
    <source>
        <dbReference type="EMBL" id="KAL0948386.1"/>
    </source>
</evidence>
<dbReference type="Proteomes" id="UP001556367">
    <property type="component" value="Unassembled WGS sequence"/>
</dbReference>
<dbReference type="CDD" id="cd03386">
    <property type="entry name" value="PAP2_Aur1_like"/>
    <property type="match status" value="1"/>
</dbReference>
<accession>A0ABR3IYS5</accession>
<evidence type="ECO:0000313" key="9">
    <source>
        <dbReference type="Proteomes" id="UP001556367"/>
    </source>
</evidence>
<evidence type="ECO:0000256" key="4">
    <source>
        <dbReference type="ARBA" id="ARBA00023136"/>
    </source>
</evidence>
<evidence type="ECO:0000256" key="1">
    <source>
        <dbReference type="ARBA" id="ARBA00004141"/>
    </source>
</evidence>
<reference evidence="9" key="1">
    <citation type="submission" date="2024-06" db="EMBL/GenBank/DDBJ databases">
        <title>Multi-omics analyses provide insights into the biosynthesis of the anticancer antibiotic pleurotin in Hohenbuehelia grisea.</title>
        <authorList>
            <person name="Weaver J.A."/>
            <person name="Alberti F."/>
        </authorList>
    </citation>
    <scope>NUCLEOTIDE SEQUENCE [LARGE SCALE GENOMIC DNA]</scope>
    <source>
        <strain evidence="9">T-177</strain>
    </source>
</reference>
<evidence type="ECO:0000256" key="3">
    <source>
        <dbReference type="ARBA" id="ARBA00022989"/>
    </source>
</evidence>
<feature type="region of interest" description="Disordered" evidence="5">
    <location>
        <begin position="409"/>
        <end position="460"/>
    </location>
</feature>
<feature type="transmembrane region" description="Helical" evidence="6">
    <location>
        <begin position="86"/>
        <end position="110"/>
    </location>
</feature>
<comment type="caution">
    <text evidence="8">The sequence shown here is derived from an EMBL/GenBank/DDBJ whole genome shotgun (WGS) entry which is preliminary data.</text>
</comment>
<dbReference type="InterPro" id="IPR000326">
    <property type="entry name" value="PAP2/HPO"/>
</dbReference>
<name>A0ABR3IYS5_9AGAR</name>
<dbReference type="PANTHER" id="PTHR31310:SF11">
    <property type="entry name" value="INOSITOL PHOSPHORYLCERAMIDE SYNTHASE CATALYTIC SUBUNIT AUR1"/>
    <property type="match status" value="1"/>
</dbReference>
<keyword evidence="3 6" id="KW-1133">Transmembrane helix</keyword>
<feature type="transmembrane region" description="Helical" evidence="6">
    <location>
        <begin position="189"/>
        <end position="211"/>
    </location>
</feature>
<keyword evidence="4 6" id="KW-0472">Membrane</keyword>
<feature type="domain" description="Phosphatidic acid phosphatase type 2/haloperoxidase" evidence="7">
    <location>
        <begin position="183"/>
        <end position="320"/>
    </location>
</feature>
<proteinExistence type="predicted"/>
<dbReference type="InterPro" id="IPR052185">
    <property type="entry name" value="IPC_Synthase-Related"/>
</dbReference>